<dbReference type="Proteomes" id="UP001060215">
    <property type="component" value="Chromosome 4"/>
</dbReference>
<keyword evidence="2" id="KW-1185">Reference proteome</keyword>
<evidence type="ECO:0000313" key="2">
    <source>
        <dbReference type="Proteomes" id="UP001060215"/>
    </source>
</evidence>
<proteinExistence type="predicted"/>
<organism evidence="1 2">
    <name type="scientific">Camellia lanceoleosa</name>
    <dbReference type="NCBI Taxonomy" id="1840588"/>
    <lineage>
        <taxon>Eukaryota</taxon>
        <taxon>Viridiplantae</taxon>
        <taxon>Streptophyta</taxon>
        <taxon>Embryophyta</taxon>
        <taxon>Tracheophyta</taxon>
        <taxon>Spermatophyta</taxon>
        <taxon>Magnoliopsida</taxon>
        <taxon>eudicotyledons</taxon>
        <taxon>Gunneridae</taxon>
        <taxon>Pentapetalae</taxon>
        <taxon>asterids</taxon>
        <taxon>Ericales</taxon>
        <taxon>Theaceae</taxon>
        <taxon>Camellia</taxon>
    </lineage>
</organism>
<gene>
    <name evidence="1" type="ORF">LOK49_LG05G03157</name>
</gene>
<accession>A0ACC0HV43</accession>
<protein>
    <submittedName>
        <fullName evidence="1">Uncharacterized protein</fullName>
    </submittedName>
</protein>
<comment type="caution">
    <text evidence="1">The sequence shown here is derived from an EMBL/GenBank/DDBJ whole genome shotgun (WGS) entry which is preliminary data.</text>
</comment>
<name>A0ACC0HV43_9ERIC</name>
<reference evidence="1 2" key="1">
    <citation type="journal article" date="2022" name="Plant J.">
        <title>Chromosome-level genome of Camellia lanceoleosa provides a valuable resource for understanding genome evolution and self-incompatibility.</title>
        <authorList>
            <person name="Gong W."/>
            <person name="Xiao S."/>
            <person name="Wang L."/>
            <person name="Liao Z."/>
            <person name="Chang Y."/>
            <person name="Mo W."/>
            <person name="Hu G."/>
            <person name="Li W."/>
            <person name="Zhao G."/>
            <person name="Zhu H."/>
            <person name="Hu X."/>
            <person name="Ji K."/>
            <person name="Xiang X."/>
            <person name="Song Q."/>
            <person name="Yuan D."/>
            <person name="Jin S."/>
            <person name="Zhang L."/>
        </authorList>
    </citation>
    <scope>NUCLEOTIDE SEQUENCE [LARGE SCALE GENOMIC DNA]</scope>
    <source>
        <strain evidence="1">SQ_2022a</strain>
    </source>
</reference>
<evidence type="ECO:0000313" key="1">
    <source>
        <dbReference type="EMBL" id="KAI8016335.1"/>
    </source>
</evidence>
<dbReference type="EMBL" id="CM045761">
    <property type="protein sequence ID" value="KAI8016335.1"/>
    <property type="molecule type" value="Genomic_DNA"/>
</dbReference>
<sequence>MASSSSVQFVEQNTTTEQCFTNSSYCCPDDLNQFAVSLQREPSWPFTARKKLYLSLVNGMMNTADEKVTKGHISLNPEHCKSLDVSLGDTILLKVFVPPLNGFDADVLRIMVELLPGSSSSTQMDDDMNACMYVYRELADHLVVENSAAIENLYCNTLTGLCVLRELHLHEGL</sequence>